<reference evidence="2" key="1">
    <citation type="journal article" date="2019" name="Int. J. Syst. Evol. Microbiol.">
        <title>The Global Catalogue of Microorganisms (GCM) 10K type strain sequencing project: providing services to taxonomists for standard genome sequencing and annotation.</title>
        <authorList>
            <consortium name="The Broad Institute Genomics Platform"/>
            <consortium name="The Broad Institute Genome Sequencing Center for Infectious Disease"/>
            <person name="Wu L."/>
            <person name="Ma J."/>
        </authorList>
    </citation>
    <scope>NUCLEOTIDE SEQUENCE [LARGE SCALE GENOMIC DNA]</scope>
    <source>
        <strain evidence="2">JCM 17068</strain>
    </source>
</reference>
<comment type="caution">
    <text evidence="1">The sequence shown here is derived from an EMBL/GenBank/DDBJ whole genome shotgun (WGS) entry which is preliminary data.</text>
</comment>
<proteinExistence type="predicted"/>
<evidence type="ECO:0000313" key="1">
    <source>
        <dbReference type="EMBL" id="GAA4054073.1"/>
    </source>
</evidence>
<accession>A0ABP7UVR9</accession>
<sequence>MLIVKLELNMTESATKNCTKNLVLAGKTNMSSFSPKKNNTTTDPIK</sequence>
<gene>
    <name evidence="1" type="ORF">GCM10022388_20650</name>
</gene>
<dbReference type="Proteomes" id="UP001500426">
    <property type="component" value="Unassembled WGS sequence"/>
</dbReference>
<name>A0ABP7UVR9_9FLAO</name>
<protein>
    <submittedName>
        <fullName evidence="1">Uncharacterized protein</fullName>
    </submittedName>
</protein>
<evidence type="ECO:0000313" key="2">
    <source>
        <dbReference type="Proteomes" id="UP001500426"/>
    </source>
</evidence>
<keyword evidence="2" id="KW-1185">Reference proteome</keyword>
<dbReference type="EMBL" id="BAABCS010000019">
    <property type="protein sequence ID" value="GAA4054073.1"/>
    <property type="molecule type" value="Genomic_DNA"/>
</dbReference>
<organism evidence="1 2">
    <name type="scientific">Flavobacterium chungnamense</name>
    <dbReference type="NCBI Taxonomy" id="706182"/>
    <lineage>
        <taxon>Bacteria</taxon>
        <taxon>Pseudomonadati</taxon>
        <taxon>Bacteroidota</taxon>
        <taxon>Flavobacteriia</taxon>
        <taxon>Flavobacteriales</taxon>
        <taxon>Flavobacteriaceae</taxon>
        <taxon>Flavobacterium</taxon>
    </lineage>
</organism>